<dbReference type="Pfam" id="PF00702">
    <property type="entry name" value="Hydrolase"/>
    <property type="match status" value="1"/>
</dbReference>
<dbReference type="InterPro" id="IPR006439">
    <property type="entry name" value="HAD-SF_hydro_IA"/>
</dbReference>
<dbReference type="InterPro" id="IPR050155">
    <property type="entry name" value="HAD-like_hydrolase_sf"/>
</dbReference>
<keyword evidence="3" id="KW-0378">Hydrolase</keyword>
<dbReference type="Gene3D" id="1.10.150.240">
    <property type="entry name" value="Putative phosphatase, domain 2"/>
    <property type="match status" value="1"/>
</dbReference>
<dbReference type="SUPFAM" id="SSF56784">
    <property type="entry name" value="HAD-like"/>
    <property type="match status" value="1"/>
</dbReference>
<reference evidence="3 4" key="1">
    <citation type="journal article" date="2019" name="Int. J. Syst. Evol. Microbiol.">
        <title>The Global Catalogue of Microorganisms (GCM) 10K type strain sequencing project: providing services to taxonomists for standard genome sequencing and annotation.</title>
        <authorList>
            <consortium name="The Broad Institute Genomics Platform"/>
            <consortium name="The Broad Institute Genome Sequencing Center for Infectious Disease"/>
            <person name="Wu L."/>
            <person name="Ma J."/>
        </authorList>
    </citation>
    <scope>NUCLEOTIDE SEQUENCE [LARGE SCALE GENOMIC DNA]</scope>
    <source>
        <strain evidence="3 4">CGMCC 1.12553</strain>
    </source>
</reference>
<dbReference type="EC" id="3.-.-.-" evidence="3"/>
<gene>
    <name evidence="3" type="ORF">ACFO0N_09390</name>
</gene>
<dbReference type="AlphaFoldDB" id="A0ABD5PCG3"/>
<dbReference type="PRINTS" id="PR00413">
    <property type="entry name" value="HADHALOGNASE"/>
</dbReference>
<organism evidence="3 4">
    <name type="scientific">Halobium salinum</name>
    <dbReference type="NCBI Taxonomy" id="1364940"/>
    <lineage>
        <taxon>Archaea</taxon>
        <taxon>Methanobacteriati</taxon>
        <taxon>Methanobacteriota</taxon>
        <taxon>Stenosarchaea group</taxon>
        <taxon>Halobacteria</taxon>
        <taxon>Halobacteriales</taxon>
        <taxon>Haloferacaceae</taxon>
        <taxon>Halobium</taxon>
    </lineage>
</organism>
<evidence type="ECO:0000313" key="3">
    <source>
        <dbReference type="EMBL" id="MFC4358161.1"/>
    </source>
</evidence>
<protein>
    <submittedName>
        <fullName evidence="3">HAD family hydrolase</fullName>
        <ecNumber evidence="3">3.-.-.-</ecNumber>
    </submittedName>
</protein>
<feature type="region of interest" description="Disordered" evidence="2">
    <location>
        <begin position="261"/>
        <end position="287"/>
    </location>
</feature>
<name>A0ABD5PCG3_9EURY</name>
<dbReference type="SFLD" id="SFLDG01129">
    <property type="entry name" value="C1.5:_HAD__Beta-PGM__Phosphata"/>
    <property type="match status" value="1"/>
</dbReference>
<keyword evidence="4" id="KW-1185">Reference proteome</keyword>
<proteinExistence type="inferred from homology"/>
<dbReference type="InterPro" id="IPR036412">
    <property type="entry name" value="HAD-like_sf"/>
</dbReference>
<dbReference type="Gene3D" id="3.40.50.1000">
    <property type="entry name" value="HAD superfamily/HAD-like"/>
    <property type="match status" value="1"/>
</dbReference>
<dbReference type="GO" id="GO:0016787">
    <property type="term" value="F:hydrolase activity"/>
    <property type="evidence" value="ECO:0007669"/>
    <property type="project" value="UniProtKB-KW"/>
</dbReference>
<sequence length="287" mass="30681">MGGNNTIRCGGSVATNQYRAVLFDSDGVLVERPDRQRLAAAVARAFAAFDLPDPSAADVRALLAGNVDVFEPRCRRNGVDLRTFCRRTVREVVRTQCGAFDRGVRSLYDDAGALHTLARRGLALGVVTNNHRRVVSVALRQSTLADRFEVVRGADFSPDGVRERKPSPHNLTAALATLDVDPSEALYVGDSDVDVLAAERAGVDSAFVRRSHRADYDLPVEPTYEVESLEALPTLLDGTEPDAASAAPALGRRFEVAAGRVRVHPSGAGRPDQGRVAAPPGTSLGTD</sequence>
<evidence type="ECO:0000256" key="2">
    <source>
        <dbReference type="SAM" id="MobiDB-lite"/>
    </source>
</evidence>
<accession>A0ABD5PCG3</accession>
<dbReference type="InterPro" id="IPR023214">
    <property type="entry name" value="HAD_sf"/>
</dbReference>
<evidence type="ECO:0000256" key="1">
    <source>
        <dbReference type="ARBA" id="ARBA00007958"/>
    </source>
</evidence>
<dbReference type="InterPro" id="IPR023198">
    <property type="entry name" value="PGP-like_dom2"/>
</dbReference>
<comment type="caution">
    <text evidence="3">The sequence shown here is derived from an EMBL/GenBank/DDBJ whole genome shotgun (WGS) entry which is preliminary data.</text>
</comment>
<dbReference type="NCBIfam" id="TIGR01549">
    <property type="entry name" value="HAD-SF-IA-v1"/>
    <property type="match status" value="1"/>
</dbReference>
<dbReference type="PANTHER" id="PTHR43434:SF1">
    <property type="entry name" value="PHOSPHOGLYCOLATE PHOSPHATASE"/>
    <property type="match status" value="1"/>
</dbReference>
<comment type="similarity">
    <text evidence="1">Belongs to the HAD-like hydrolase superfamily.</text>
</comment>
<dbReference type="Proteomes" id="UP001595921">
    <property type="component" value="Unassembled WGS sequence"/>
</dbReference>
<dbReference type="EMBL" id="JBHSDS010000006">
    <property type="protein sequence ID" value="MFC4358161.1"/>
    <property type="molecule type" value="Genomic_DNA"/>
</dbReference>
<dbReference type="PANTHER" id="PTHR43434">
    <property type="entry name" value="PHOSPHOGLYCOLATE PHOSPHATASE"/>
    <property type="match status" value="1"/>
</dbReference>
<dbReference type="SFLD" id="SFLDS00003">
    <property type="entry name" value="Haloacid_Dehalogenase"/>
    <property type="match status" value="1"/>
</dbReference>
<evidence type="ECO:0000313" key="4">
    <source>
        <dbReference type="Proteomes" id="UP001595921"/>
    </source>
</evidence>
<dbReference type="RefSeq" id="WP_267624242.1">
    <property type="nucleotide sequence ID" value="NZ_JAODIW010000008.1"/>
</dbReference>